<reference evidence="2" key="1">
    <citation type="submission" date="2018-05" db="EMBL/GenBank/DDBJ databases">
        <authorList>
            <person name="Lanie J.A."/>
            <person name="Ng W.-L."/>
            <person name="Kazmierczak K.M."/>
            <person name="Andrzejewski T.M."/>
            <person name="Davidsen T.M."/>
            <person name="Wayne K.J."/>
            <person name="Tettelin H."/>
            <person name="Glass J.I."/>
            <person name="Rusch D."/>
            <person name="Podicherti R."/>
            <person name="Tsui H.-C.T."/>
            <person name="Winkler M.E."/>
        </authorList>
    </citation>
    <scope>NUCLEOTIDE SEQUENCE</scope>
</reference>
<dbReference type="SUPFAM" id="SSF46785">
    <property type="entry name" value="Winged helix' DNA-binding domain"/>
    <property type="match status" value="1"/>
</dbReference>
<dbReference type="Gene3D" id="1.10.10.10">
    <property type="entry name" value="Winged helix-like DNA-binding domain superfamily/Winged helix DNA-binding domain"/>
    <property type="match status" value="1"/>
</dbReference>
<proteinExistence type="predicted"/>
<gene>
    <name evidence="2" type="ORF">METZ01_LOCUS120876</name>
</gene>
<feature type="domain" description="HTH marR-type" evidence="1">
    <location>
        <begin position="19"/>
        <end position="151"/>
    </location>
</feature>
<accession>A0A381XU73</accession>
<dbReference type="GO" id="GO:0003700">
    <property type="term" value="F:DNA-binding transcription factor activity"/>
    <property type="evidence" value="ECO:0007669"/>
    <property type="project" value="InterPro"/>
</dbReference>
<dbReference type="SMART" id="SM00347">
    <property type="entry name" value="HTH_MARR"/>
    <property type="match status" value="1"/>
</dbReference>
<dbReference type="GO" id="GO:0006950">
    <property type="term" value="P:response to stress"/>
    <property type="evidence" value="ECO:0007669"/>
    <property type="project" value="TreeGrafter"/>
</dbReference>
<dbReference type="InterPro" id="IPR012712">
    <property type="entry name" value="HpaR/FarR"/>
</dbReference>
<dbReference type="PRINTS" id="PR00598">
    <property type="entry name" value="HTHMARR"/>
</dbReference>
<organism evidence="2">
    <name type="scientific">marine metagenome</name>
    <dbReference type="NCBI Taxonomy" id="408172"/>
    <lineage>
        <taxon>unclassified sequences</taxon>
        <taxon>metagenomes</taxon>
        <taxon>ecological metagenomes</taxon>
    </lineage>
</organism>
<dbReference type="PROSITE" id="PS50995">
    <property type="entry name" value="HTH_MARR_2"/>
    <property type="match status" value="1"/>
</dbReference>
<dbReference type="GO" id="GO:0045892">
    <property type="term" value="P:negative regulation of DNA-templated transcription"/>
    <property type="evidence" value="ECO:0007669"/>
    <property type="project" value="InterPro"/>
</dbReference>
<feature type="non-terminal residue" evidence="2">
    <location>
        <position position="1"/>
    </location>
</feature>
<dbReference type="InterPro" id="IPR036388">
    <property type="entry name" value="WH-like_DNA-bd_sf"/>
</dbReference>
<name>A0A381XU73_9ZZZZ</name>
<evidence type="ECO:0000259" key="1">
    <source>
        <dbReference type="PROSITE" id="PS50995"/>
    </source>
</evidence>
<dbReference type="PANTHER" id="PTHR33164:SF13">
    <property type="entry name" value="4-HYDROXYPHENYLACETATE CATABOLISM PROTEIN"/>
    <property type="match status" value="1"/>
</dbReference>
<dbReference type="EMBL" id="UINC01016318">
    <property type="protein sequence ID" value="SVA68022.1"/>
    <property type="molecule type" value="Genomic_DNA"/>
</dbReference>
<dbReference type="InterPro" id="IPR000835">
    <property type="entry name" value="HTH_MarR-typ"/>
</dbReference>
<dbReference type="AlphaFoldDB" id="A0A381XU73"/>
<protein>
    <recommendedName>
        <fullName evidence="1">HTH marR-type domain-containing protein</fullName>
    </recommendedName>
</protein>
<dbReference type="Pfam" id="PF12802">
    <property type="entry name" value="MarR_2"/>
    <property type="match status" value="1"/>
</dbReference>
<dbReference type="NCBIfam" id="TIGR02337">
    <property type="entry name" value="HpaR"/>
    <property type="match status" value="1"/>
</dbReference>
<evidence type="ECO:0000313" key="2">
    <source>
        <dbReference type="EMBL" id="SVA68022.1"/>
    </source>
</evidence>
<dbReference type="GO" id="GO:0003677">
    <property type="term" value="F:DNA binding"/>
    <property type="evidence" value="ECO:0007669"/>
    <property type="project" value="InterPro"/>
</dbReference>
<dbReference type="InterPro" id="IPR036390">
    <property type="entry name" value="WH_DNA-bd_sf"/>
</dbReference>
<dbReference type="PANTHER" id="PTHR33164">
    <property type="entry name" value="TRANSCRIPTIONAL REGULATOR, MARR FAMILY"/>
    <property type="match status" value="1"/>
</dbReference>
<sequence length="157" mass="17959">VPAIAHKSAGHSHGLNDFSHTLPIRLLRARQAAVNQFQPIFRQYNVTEQQWRVLRMVTSAGSMTAGELSKSIFVSMPSLSRIMQSLENRNLIRRRSDRGDLRKTMVSPTRASQTMVAEAALWSDTRYREIAEWFGKDRLEELQLLLDDLVQTLDQHG</sequence>
<dbReference type="InterPro" id="IPR039422">
    <property type="entry name" value="MarR/SlyA-like"/>
</dbReference>